<reference evidence="8" key="1">
    <citation type="journal article" date="2023" name="Comput. Struct. Biotechnol. J.">
        <title>Discovery of a novel marine Bacteroidetes with a rich repertoire of carbohydrate-active enzymes.</title>
        <authorList>
            <person name="Chen B."/>
            <person name="Liu G."/>
            <person name="Chen Q."/>
            <person name="Wang H."/>
            <person name="Liu L."/>
            <person name="Tang K."/>
        </authorList>
    </citation>
    <scope>NUCLEOTIDE SEQUENCE</scope>
    <source>
        <strain evidence="8">TK19036</strain>
    </source>
</reference>
<evidence type="ECO:0000256" key="2">
    <source>
        <dbReference type="ARBA" id="ARBA00006275"/>
    </source>
</evidence>
<gene>
    <name evidence="8" type="ORF">K4G66_31725</name>
</gene>
<comment type="subcellular location">
    <subcellularLocation>
        <location evidence="1">Cell outer membrane</location>
    </subcellularLocation>
</comment>
<protein>
    <submittedName>
        <fullName evidence="8">RagB/SusD family nutrient uptake outer membrane protein</fullName>
    </submittedName>
</protein>
<dbReference type="Pfam" id="PF07980">
    <property type="entry name" value="SusD_RagB"/>
    <property type="match status" value="1"/>
</dbReference>
<dbReference type="PROSITE" id="PS51257">
    <property type="entry name" value="PROKAR_LIPOPROTEIN"/>
    <property type="match status" value="1"/>
</dbReference>
<reference evidence="8" key="2">
    <citation type="journal article" date="2024" name="Antonie Van Leeuwenhoek">
        <title>Roseihalotalea indica gen. nov., sp. nov., a halophilic Bacteroidetes from mesopelagic Southwest Indian Ocean with higher carbohydrate metabolic potential.</title>
        <authorList>
            <person name="Chen B."/>
            <person name="Zhang M."/>
            <person name="Lin D."/>
            <person name="Ye J."/>
            <person name="Tang K."/>
        </authorList>
    </citation>
    <scope>NUCLEOTIDE SEQUENCE</scope>
    <source>
        <strain evidence="8">TK19036</strain>
    </source>
</reference>
<keyword evidence="5" id="KW-0998">Cell outer membrane</keyword>
<evidence type="ECO:0000259" key="7">
    <source>
        <dbReference type="Pfam" id="PF14322"/>
    </source>
</evidence>
<evidence type="ECO:0000259" key="6">
    <source>
        <dbReference type="Pfam" id="PF07980"/>
    </source>
</evidence>
<dbReference type="InterPro" id="IPR012944">
    <property type="entry name" value="SusD_RagB_dom"/>
</dbReference>
<dbReference type="SUPFAM" id="SSF48452">
    <property type="entry name" value="TPR-like"/>
    <property type="match status" value="1"/>
</dbReference>
<dbReference type="GO" id="GO:0009279">
    <property type="term" value="C:cell outer membrane"/>
    <property type="evidence" value="ECO:0007669"/>
    <property type="project" value="UniProtKB-SubCell"/>
</dbReference>
<dbReference type="InterPro" id="IPR011990">
    <property type="entry name" value="TPR-like_helical_dom_sf"/>
</dbReference>
<dbReference type="AlphaFoldDB" id="A0AA49JDL4"/>
<name>A0AA49JDL4_9BACT</name>
<feature type="domain" description="SusD-like N-terminal" evidence="7">
    <location>
        <begin position="38"/>
        <end position="241"/>
    </location>
</feature>
<dbReference type="InterPro" id="IPR033985">
    <property type="entry name" value="SusD-like_N"/>
</dbReference>
<sequence>MNDQRKSEPGFLFWPGKFVFRFLVALFVTLGAASCNNYLDETPDNRVELNTLDKAAQLLTNAYSPAAYNFVEWMADKVVFTRGTRKQPYHLRSFQWEETRSDPDDQDTPEYYWNGSYQAIAHANEVLSVIDQLPGDEAKRNAVKGEALLARAYAHFMLVNLFAKHYDPESAATDPGIPYITQPETNFLKEYTRNTVEQVYDRVEQDMLAGLELVNESIYANSGKYHFTRNAALAFASRFYLYKWDLNECIRYSDALLGSSPGSFVKDIPALLQERINVEDYIRLYTSPDEPSNLLLLRQETFFCYYGMGFFPDNNLYNEIFNSNPFGATDLRSDPAFVQGEDGIVATRFENLFERTSLTSNVGYGYTIFMGFRGEEVLLNRAEAYALQNRLSEAVADLQTLSSKRYDEPVNLTLETIQSYINSGDAQNDVLVYIIELERPKEFIHEGLRWFDIKRYELPVTHTLNDGSVITLERQDDRKVLQIPEAAQEIGNLKPNPR</sequence>
<evidence type="ECO:0000256" key="3">
    <source>
        <dbReference type="ARBA" id="ARBA00022729"/>
    </source>
</evidence>
<proteinExistence type="inferred from homology"/>
<evidence type="ECO:0000256" key="5">
    <source>
        <dbReference type="ARBA" id="ARBA00023237"/>
    </source>
</evidence>
<keyword evidence="3" id="KW-0732">Signal</keyword>
<comment type="similarity">
    <text evidence="2">Belongs to the SusD family.</text>
</comment>
<evidence type="ECO:0000256" key="4">
    <source>
        <dbReference type="ARBA" id="ARBA00023136"/>
    </source>
</evidence>
<accession>A0AA49JDL4</accession>
<feature type="domain" description="RagB/SusD" evidence="6">
    <location>
        <begin position="356"/>
        <end position="460"/>
    </location>
</feature>
<organism evidence="8">
    <name type="scientific">Roseihalotalea indica</name>
    <dbReference type="NCBI Taxonomy" id="2867963"/>
    <lineage>
        <taxon>Bacteria</taxon>
        <taxon>Pseudomonadati</taxon>
        <taxon>Bacteroidota</taxon>
        <taxon>Cytophagia</taxon>
        <taxon>Cytophagales</taxon>
        <taxon>Catalimonadaceae</taxon>
        <taxon>Roseihalotalea</taxon>
    </lineage>
</organism>
<keyword evidence="4" id="KW-0472">Membrane</keyword>
<evidence type="ECO:0000313" key="8">
    <source>
        <dbReference type="EMBL" id="WKN36938.1"/>
    </source>
</evidence>
<dbReference type="EMBL" id="CP120682">
    <property type="protein sequence ID" value="WKN36938.1"/>
    <property type="molecule type" value="Genomic_DNA"/>
</dbReference>
<dbReference type="Gene3D" id="1.25.40.390">
    <property type="match status" value="1"/>
</dbReference>
<dbReference type="Pfam" id="PF14322">
    <property type="entry name" value="SusD-like_3"/>
    <property type="match status" value="1"/>
</dbReference>
<evidence type="ECO:0000256" key="1">
    <source>
        <dbReference type="ARBA" id="ARBA00004442"/>
    </source>
</evidence>